<dbReference type="SUPFAM" id="SSF46894">
    <property type="entry name" value="C-terminal effector domain of the bipartite response regulators"/>
    <property type="match status" value="1"/>
</dbReference>
<keyword evidence="2" id="KW-0238">DNA-binding</keyword>
<dbReference type="PANTHER" id="PTHR44688:SF16">
    <property type="entry name" value="DNA-BINDING TRANSCRIPTIONAL ACTIVATOR DEVR_DOSR"/>
    <property type="match status" value="1"/>
</dbReference>
<accession>A0ABS3TAR2</accession>
<keyword evidence="1" id="KW-0805">Transcription regulation</keyword>
<evidence type="ECO:0000256" key="1">
    <source>
        <dbReference type="ARBA" id="ARBA00023015"/>
    </source>
</evidence>
<dbReference type="Gene3D" id="1.10.10.10">
    <property type="entry name" value="Winged helix-like DNA-binding domain superfamily/Winged helix DNA-binding domain"/>
    <property type="match status" value="1"/>
</dbReference>
<name>A0ABS3TAR2_9BACT</name>
<dbReference type="Pfam" id="PF00196">
    <property type="entry name" value="GerE"/>
    <property type="match status" value="1"/>
</dbReference>
<dbReference type="PRINTS" id="PR00038">
    <property type="entry name" value="HTHLUXR"/>
</dbReference>
<sequence length="221" mass="25530">MCRALIEAKVAEIAASADLYPGVIIIINTRTTCVEYMSKAGLCLLQTTLPELQAIGPAYHTRFFNQQESLEYVPRISELVAKNDSNQIITFFQQVRPNPSTDWHWHLTTMRLLLRGHDGLPLLLLCFASPLDASTHLTPKMQRLLDERDFLRQHHQRFAQLTKREREILHLLALSHSAADIAERLFISERTVETHRRNIKQKLHADTFFDLSQYARAFDLI</sequence>
<dbReference type="Proteomes" id="UP000670527">
    <property type="component" value="Unassembled WGS sequence"/>
</dbReference>
<gene>
    <name evidence="5" type="ORF">J4D97_08685</name>
</gene>
<dbReference type="RefSeq" id="WP_208307224.1">
    <property type="nucleotide sequence ID" value="NZ_JAGETX010000003.1"/>
</dbReference>
<evidence type="ECO:0000256" key="3">
    <source>
        <dbReference type="ARBA" id="ARBA00023163"/>
    </source>
</evidence>
<protein>
    <submittedName>
        <fullName evidence="5">Helix-turn-helix transcriptional regulator</fullName>
    </submittedName>
</protein>
<evidence type="ECO:0000313" key="5">
    <source>
        <dbReference type="EMBL" id="MBO3270722.1"/>
    </source>
</evidence>
<feature type="domain" description="HTH luxR-type" evidence="4">
    <location>
        <begin position="154"/>
        <end position="219"/>
    </location>
</feature>
<keyword evidence="3" id="KW-0804">Transcription</keyword>
<dbReference type="SMART" id="SM00421">
    <property type="entry name" value="HTH_LUXR"/>
    <property type="match status" value="1"/>
</dbReference>
<dbReference type="InterPro" id="IPR000792">
    <property type="entry name" value="Tscrpt_reg_LuxR_C"/>
</dbReference>
<comment type="caution">
    <text evidence="5">The sequence shown here is derived from an EMBL/GenBank/DDBJ whole genome shotgun (WGS) entry which is preliminary data.</text>
</comment>
<evidence type="ECO:0000313" key="6">
    <source>
        <dbReference type="Proteomes" id="UP000670527"/>
    </source>
</evidence>
<dbReference type="EMBL" id="JAGETX010000003">
    <property type="protein sequence ID" value="MBO3270722.1"/>
    <property type="molecule type" value="Genomic_DNA"/>
</dbReference>
<organism evidence="5 6">
    <name type="scientific">Hymenobacter defluvii</name>
    <dbReference type="NCBI Taxonomy" id="2054411"/>
    <lineage>
        <taxon>Bacteria</taxon>
        <taxon>Pseudomonadati</taxon>
        <taxon>Bacteroidota</taxon>
        <taxon>Cytophagia</taxon>
        <taxon>Cytophagales</taxon>
        <taxon>Hymenobacteraceae</taxon>
        <taxon>Hymenobacter</taxon>
    </lineage>
</organism>
<reference evidence="5 6" key="1">
    <citation type="submission" date="2021-03" db="EMBL/GenBank/DDBJ databases">
        <authorList>
            <person name="Kim M.K."/>
        </authorList>
    </citation>
    <scope>NUCLEOTIDE SEQUENCE [LARGE SCALE GENOMIC DNA]</scope>
    <source>
        <strain evidence="5 6">BT507</strain>
    </source>
</reference>
<proteinExistence type="predicted"/>
<dbReference type="InterPro" id="IPR016032">
    <property type="entry name" value="Sig_transdc_resp-reg_C-effctor"/>
</dbReference>
<evidence type="ECO:0000256" key="2">
    <source>
        <dbReference type="ARBA" id="ARBA00023125"/>
    </source>
</evidence>
<keyword evidence="6" id="KW-1185">Reference proteome</keyword>
<dbReference type="PANTHER" id="PTHR44688">
    <property type="entry name" value="DNA-BINDING TRANSCRIPTIONAL ACTIVATOR DEVR_DOSR"/>
    <property type="match status" value="1"/>
</dbReference>
<dbReference type="CDD" id="cd06170">
    <property type="entry name" value="LuxR_C_like"/>
    <property type="match status" value="1"/>
</dbReference>
<evidence type="ECO:0000259" key="4">
    <source>
        <dbReference type="PROSITE" id="PS50043"/>
    </source>
</evidence>
<dbReference type="InterPro" id="IPR036388">
    <property type="entry name" value="WH-like_DNA-bd_sf"/>
</dbReference>
<dbReference type="PROSITE" id="PS50043">
    <property type="entry name" value="HTH_LUXR_2"/>
    <property type="match status" value="1"/>
</dbReference>